<proteinExistence type="predicted"/>
<organism evidence="2 3">
    <name type="scientific">Mergibacter septicus</name>
    <dbReference type="NCBI Taxonomy" id="221402"/>
    <lineage>
        <taxon>Bacteria</taxon>
        <taxon>Pseudomonadati</taxon>
        <taxon>Pseudomonadota</taxon>
        <taxon>Gammaproteobacteria</taxon>
        <taxon>Pasteurellales</taxon>
        <taxon>Pasteurellaceae</taxon>
        <taxon>Mergibacter</taxon>
    </lineage>
</organism>
<dbReference type="Gene3D" id="3.60.10.10">
    <property type="entry name" value="Endonuclease/exonuclease/phosphatase"/>
    <property type="match status" value="1"/>
</dbReference>
<reference evidence="2" key="1">
    <citation type="submission" date="2017-06" db="EMBL/GenBank/DDBJ databases">
        <title>Genome sequencing of pathogenic and non-pathogenic strains within Bisgaard taxon 40.</title>
        <authorList>
            <person name="Ladner J.T."/>
            <person name="Lovett S.P."/>
            <person name="Koroleva G."/>
            <person name="Lorch J.M."/>
        </authorList>
    </citation>
    <scope>NUCLEOTIDE SEQUENCE</scope>
    <source>
        <strain evidence="2">27576-1-I1</strain>
    </source>
</reference>
<dbReference type="InterPro" id="IPR005135">
    <property type="entry name" value="Endo/exonuclease/phosphatase"/>
</dbReference>
<evidence type="ECO:0000313" key="2">
    <source>
        <dbReference type="EMBL" id="QDJ14992.1"/>
    </source>
</evidence>
<dbReference type="InterPro" id="IPR036691">
    <property type="entry name" value="Endo/exonu/phosph_ase_sf"/>
</dbReference>
<feature type="domain" description="Endonuclease/exonuclease/phosphatase" evidence="1">
    <location>
        <begin position="75"/>
        <end position="279"/>
    </location>
</feature>
<dbReference type="NCBIfam" id="NF003840">
    <property type="entry name" value="PRK05421.1-2"/>
    <property type="match status" value="1"/>
</dbReference>
<dbReference type="Pfam" id="PF03372">
    <property type="entry name" value="Exo_endo_phos"/>
    <property type="match status" value="1"/>
</dbReference>
<name>A0A8E3MGV7_9PAST</name>
<evidence type="ECO:0000313" key="3">
    <source>
        <dbReference type="Proteomes" id="UP000955338"/>
    </source>
</evidence>
<dbReference type="Proteomes" id="UP000955338">
    <property type="component" value="Chromosome"/>
</dbReference>
<dbReference type="NCBIfam" id="NF003842">
    <property type="entry name" value="PRK05421.1-4"/>
    <property type="match status" value="1"/>
</dbReference>
<dbReference type="GO" id="GO:0003824">
    <property type="term" value="F:catalytic activity"/>
    <property type="evidence" value="ECO:0007669"/>
    <property type="project" value="InterPro"/>
</dbReference>
<dbReference type="EMBL" id="CP022011">
    <property type="protein sequence ID" value="QDJ14992.1"/>
    <property type="molecule type" value="Genomic_DNA"/>
</dbReference>
<dbReference type="SUPFAM" id="SSF56219">
    <property type="entry name" value="DNase I-like"/>
    <property type="match status" value="1"/>
</dbReference>
<dbReference type="RefSeq" id="WP_261920486.1">
    <property type="nucleotide sequence ID" value="NZ_CP022011.1"/>
</dbReference>
<dbReference type="AlphaFoldDB" id="A0A8E3MGV7"/>
<accession>A0A8E3MGV7</accession>
<keyword evidence="3" id="KW-1185">Reference proteome</keyword>
<sequence length="289" mass="33611">MRKIIYSILILLLFATITFMFPLSKLTIFDEIQFLHKNEPQYIYHEKEQTTFSSRCYTTNAQIPPFTRKQIKFLVWNIHKGQDKGWQQALKQYSHNADFILLQEATNQQNLPFLFSKMYPTQLFASAFSYKNTLSGVAILSTVAPYYYCAGSAVEPWIQIPKVGLAAAYPLINNQSLLVINLHLVNFEWIPTNYRKQLEEAMKLIAEHQGPIILAGDFNSWNKERLTLLTRLAKHYNLEEVKYKKDMRLKFNNNPLDHIFIRGVNVISATTELTLSSDHNPLFITIEIK</sequence>
<evidence type="ECO:0000259" key="1">
    <source>
        <dbReference type="Pfam" id="PF03372"/>
    </source>
</evidence>
<protein>
    <recommendedName>
        <fullName evidence="1">Endonuclease/exonuclease/phosphatase domain-containing protein</fullName>
    </recommendedName>
</protein>
<gene>
    <name evidence="2" type="ORF">CEP48_05930</name>
</gene>